<comment type="caution">
    <text evidence="1">The sequence shown here is derived from an EMBL/GenBank/DDBJ whole genome shotgun (WGS) entry which is preliminary data.</text>
</comment>
<reference evidence="1 2" key="1">
    <citation type="submission" date="2021-12" db="EMBL/GenBank/DDBJ databases">
        <title>Genome seq of P8.</title>
        <authorList>
            <person name="Seo T."/>
        </authorList>
    </citation>
    <scope>NUCLEOTIDE SEQUENCE [LARGE SCALE GENOMIC DNA]</scope>
    <source>
        <strain evidence="1 2">P8</strain>
    </source>
</reference>
<accession>A0ABS8Y191</accession>
<dbReference type="EMBL" id="JAJTWU010000010">
    <property type="protein sequence ID" value="MCE4557365.1"/>
    <property type="molecule type" value="Genomic_DNA"/>
</dbReference>
<dbReference type="RefSeq" id="WP_233374745.1">
    <property type="nucleotide sequence ID" value="NZ_JAJTWU010000010.1"/>
</dbReference>
<proteinExistence type="predicted"/>
<protein>
    <submittedName>
        <fullName evidence="1">Uncharacterized protein</fullName>
    </submittedName>
</protein>
<evidence type="ECO:0000313" key="2">
    <source>
        <dbReference type="Proteomes" id="UP001200741"/>
    </source>
</evidence>
<sequence>MPAFFAALSVEAGEPDLWEQRNLLSQDLGAYLSEPDTEAALQLKELVTLRATDEGAKDRSVRLYDVLQALQVSENDLLPATSLICIHPARSS</sequence>
<name>A0ABS8Y191_9BURK</name>
<gene>
    <name evidence="1" type="ORF">LXT13_23500</name>
</gene>
<organism evidence="1 2">
    <name type="scientific">Pelomonas cellulosilytica</name>
    <dbReference type="NCBI Taxonomy" id="2906762"/>
    <lineage>
        <taxon>Bacteria</taxon>
        <taxon>Pseudomonadati</taxon>
        <taxon>Pseudomonadota</taxon>
        <taxon>Betaproteobacteria</taxon>
        <taxon>Burkholderiales</taxon>
        <taxon>Sphaerotilaceae</taxon>
        <taxon>Roseateles</taxon>
    </lineage>
</organism>
<evidence type="ECO:0000313" key="1">
    <source>
        <dbReference type="EMBL" id="MCE4557365.1"/>
    </source>
</evidence>
<dbReference type="Proteomes" id="UP001200741">
    <property type="component" value="Unassembled WGS sequence"/>
</dbReference>
<keyword evidence="2" id="KW-1185">Reference proteome</keyword>